<dbReference type="SUPFAM" id="SSF81296">
    <property type="entry name" value="E set domains"/>
    <property type="match status" value="1"/>
</dbReference>
<dbReference type="InterPro" id="IPR015202">
    <property type="entry name" value="GO-like_E_set"/>
</dbReference>
<dbReference type="SUPFAM" id="SSF50965">
    <property type="entry name" value="Galactose oxidase, central domain"/>
    <property type="match status" value="1"/>
</dbReference>
<dbReference type="AlphaFoldDB" id="A0AAD6LDH5"/>
<dbReference type="InterPro" id="IPR011043">
    <property type="entry name" value="Gal_Oxase/kelch_b-propeller"/>
</dbReference>
<evidence type="ECO:0000256" key="13">
    <source>
        <dbReference type="ARBA" id="ARBA00034022"/>
    </source>
</evidence>
<keyword evidence="4" id="KW-0134">Cell wall</keyword>
<evidence type="ECO:0000256" key="1">
    <source>
        <dbReference type="ARBA" id="ARBA00004191"/>
    </source>
</evidence>
<dbReference type="EMBL" id="JAQIZT010000018">
    <property type="protein sequence ID" value="KAJ6957873.1"/>
    <property type="molecule type" value="Genomic_DNA"/>
</dbReference>
<dbReference type="InterPro" id="IPR000757">
    <property type="entry name" value="Beta-glucanase-like"/>
</dbReference>
<dbReference type="InterPro" id="IPR010713">
    <property type="entry name" value="XET_C"/>
</dbReference>
<evidence type="ECO:0000313" key="16">
    <source>
        <dbReference type="EMBL" id="KAJ6957873.1"/>
    </source>
</evidence>
<evidence type="ECO:0000256" key="5">
    <source>
        <dbReference type="ARBA" id="ARBA00022523"/>
    </source>
</evidence>
<protein>
    <recommendedName>
        <fullName evidence="3">xyloglucan:xyloglucosyl transferase</fullName>
        <ecNumber evidence="3">2.4.1.207</ecNumber>
    </recommendedName>
</protein>
<keyword evidence="9" id="KW-0378">Hydrolase</keyword>
<evidence type="ECO:0000256" key="12">
    <source>
        <dbReference type="ARBA" id="ARBA00023295"/>
    </source>
</evidence>
<evidence type="ECO:0000256" key="14">
    <source>
        <dbReference type="SAM" id="SignalP"/>
    </source>
</evidence>
<keyword evidence="6" id="KW-0964">Secreted</keyword>
<dbReference type="CDD" id="cd02851">
    <property type="entry name" value="E_set_GO_C"/>
    <property type="match status" value="1"/>
</dbReference>
<keyword evidence="12" id="KW-0326">Glycosidase</keyword>
<keyword evidence="8 14" id="KW-0732">Signal</keyword>
<keyword evidence="5" id="KW-0052">Apoplast</keyword>
<keyword evidence="10" id="KW-1015">Disulfide bond</keyword>
<dbReference type="GO" id="GO:0016762">
    <property type="term" value="F:xyloglucan:xyloglucosyl transferase activity"/>
    <property type="evidence" value="ECO:0007669"/>
    <property type="project" value="UniProtKB-EC"/>
</dbReference>
<evidence type="ECO:0000259" key="15">
    <source>
        <dbReference type="PROSITE" id="PS51762"/>
    </source>
</evidence>
<proteinExistence type="predicted"/>
<dbReference type="Pfam" id="PF06955">
    <property type="entry name" value="XET_C"/>
    <property type="match status" value="1"/>
</dbReference>
<dbReference type="Gene3D" id="2.60.40.10">
    <property type="entry name" value="Immunoglobulins"/>
    <property type="match status" value="1"/>
</dbReference>
<gene>
    <name evidence="16" type="ORF">NC653_039753</name>
</gene>
<evidence type="ECO:0000256" key="4">
    <source>
        <dbReference type="ARBA" id="ARBA00022512"/>
    </source>
</evidence>
<reference evidence="16 17" key="1">
    <citation type="journal article" date="2023" name="Mol. Ecol. Resour.">
        <title>Chromosome-level genome assembly of a triploid poplar Populus alba 'Berolinensis'.</title>
        <authorList>
            <person name="Chen S."/>
            <person name="Yu Y."/>
            <person name="Wang X."/>
            <person name="Wang S."/>
            <person name="Zhang T."/>
            <person name="Zhou Y."/>
            <person name="He R."/>
            <person name="Meng N."/>
            <person name="Wang Y."/>
            <person name="Liu W."/>
            <person name="Liu Z."/>
            <person name="Liu J."/>
            <person name="Guo Q."/>
            <person name="Huang H."/>
            <person name="Sederoff R.R."/>
            <person name="Wang G."/>
            <person name="Qu G."/>
            <person name="Chen S."/>
        </authorList>
    </citation>
    <scope>NUCLEOTIDE SEQUENCE [LARGE SCALE GENOMIC DNA]</scope>
    <source>
        <strain evidence="16">SC-2020</strain>
    </source>
</reference>
<organism evidence="16 17">
    <name type="scientific">Populus alba x Populus x berolinensis</name>
    <dbReference type="NCBI Taxonomy" id="444605"/>
    <lineage>
        <taxon>Eukaryota</taxon>
        <taxon>Viridiplantae</taxon>
        <taxon>Streptophyta</taxon>
        <taxon>Embryophyta</taxon>
        <taxon>Tracheophyta</taxon>
        <taxon>Spermatophyta</taxon>
        <taxon>Magnoliopsida</taxon>
        <taxon>eudicotyledons</taxon>
        <taxon>Gunneridae</taxon>
        <taxon>Pentapetalae</taxon>
        <taxon>rosids</taxon>
        <taxon>fabids</taxon>
        <taxon>Malpighiales</taxon>
        <taxon>Salicaceae</taxon>
        <taxon>Saliceae</taxon>
        <taxon>Populus</taxon>
    </lineage>
</organism>
<dbReference type="InterPro" id="IPR013320">
    <property type="entry name" value="ConA-like_dom_sf"/>
</dbReference>
<evidence type="ECO:0000256" key="3">
    <source>
        <dbReference type="ARBA" id="ARBA00012152"/>
    </source>
</evidence>
<dbReference type="InterPro" id="IPR013783">
    <property type="entry name" value="Ig-like_fold"/>
</dbReference>
<evidence type="ECO:0000313" key="17">
    <source>
        <dbReference type="Proteomes" id="UP001164929"/>
    </source>
</evidence>
<keyword evidence="11" id="KW-0325">Glycoprotein</keyword>
<comment type="caution">
    <text evidence="16">The sequence shown here is derived from an EMBL/GenBank/DDBJ whole genome shotgun (WGS) entry which is preliminary data.</text>
</comment>
<dbReference type="EC" id="2.4.1.207" evidence="3"/>
<feature type="chain" id="PRO_5042048311" description="xyloglucan:xyloglucosyl transferase" evidence="14">
    <location>
        <begin position="21"/>
        <end position="891"/>
    </location>
</feature>
<dbReference type="GO" id="GO:0004553">
    <property type="term" value="F:hydrolase activity, hydrolyzing O-glycosyl compounds"/>
    <property type="evidence" value="ECO:0007669"/>
    <property type="project" value="InterPro"/>
</dbReference>
<dbReference type="InterPro" id="IPR008263">
    <property type="entry name" value="GH16_AS"/>
</dbReference>
<evidence type="ECO:0000256" key="8">
    <source>
        <dbReference type="ARBA" id="ARBA00022729"/>
    </source>
</evidence>
<evidence type="ECO:0000256" key="2">
    <source>
        <dbReference type="ARBA" id="ARBA00004271"/>
    </source>
</evidence>
<keyword evidence="17" id="KW-1185">Reference proteome</keyword>
<dbReference type="Pfam" id="PF09118">
    <property type="entry name" value="GO-like_E_set"/>
    <property type="match status" value="1"/>
</dbReference>
<name>A0AAD6LDH5_9ROSI</name>
<dbReference type="SUPFAM" id="SSF49899">
    <property type="entry name" value="Concanavalin A-like lectins/glucanases"/>
    <property type="match status" value="1"/>
</dbReference>
<dbReference type="InterPro" id="IPR014756">
    <property type="entry name" value="Ig_E-set"/>
</dbReference>
<dbReference type="PANTHER" id="PTHR32208">
    <property type="entry name" value="SECRETED PROTEIN-RELATED"/>
    <property type="match status" value="1"/>
</dbReference>
<dbReference type="GO" id="GO:0042546">
    <property type="term" value="P:cell wall biogenesis"/>
    <property type="evidence" value="ECO:0007669"/>
    <property type="project" value="InterPro"/>
</dbReference>
<feature type="signal peptide" evidence="14">
    <location>
        <begin position="1"/>
        <end position="20"/>
    </location>
</feature>
<comment type="subcellular location">
    <subcellularLocation>
        <location evidence="1">Secreted</location>
        <location evidence="1">Cell wall</location>
    </subcellularLocation>
    <subcellularLocation>
        <location evidence="2">Secreted</location>
        <location evidence="2">Extracellular space</location>
        <location evidence="2">Apoplast</location>
    </subcellularLocation>
</comment>
<dbReference type="InterPro" id="IPR037293">
    <property type="entry name" value="Gal_Oxidase_central_sf"/>
</dbReference>
<evidence type="ECO:0000256" key="9">
    <source>
        <dbReference type="ARBA" id="ARBA00022801"/>
    </source>
</evidence>
<comment type="catalytic activity">
    <reaction evidence="13">
        <text>breaks a beta-(1-&gt;4) bond in the backbone of a xyloglucan and transfers the xyloglucanyl segment on to O-4 of the non-reducing terminal glucose residue of an acceptor, which can be a xyloglucan or an oligosaccharide of xyloglucan.</text>
        <dbReference type="EC" id="2.4.1.207"/>
    </reaction>
</comment>
<dbReference type="PROSITE" id="PS01034">
    <property type="entry name" value="GH16_1"/>
    <property type="match status" value="1"/>
</dbReference>
<dbReference type="GO" id="GO:0048046">
    <property type="term" value="C:apoplast"/>
    <property type="evidence" value="ECO:0007669"/>
    <property type="project" value="UniProtKB-SubCell"/>
</dbReference>
<dbReference type="GO" id="GO:0010411">
    <property type="term" value="P:xyloglucan metabolic process"/>
    <property type="evidence" value="ECO:0007669"/>
    <property type="project" value="InterPro"/>
</dbReference>
<dbReference type="Gene3D" id="2.60.120.200">
    <property type="match status" value="1"/>
</dbReference>
<evidence type="ECO:0000256" key="11">
    <source>
        <dbReference type="ARBA" id="ARBA00023180"/>
    </source>
</evidence>
<dbReference type="FunFam" id="2.60.120.200:FF:000025">
    <property type="entry name" value="Xyloglucan endotransglucosylase/hydrolase"/>
    <property type="match status" value="1"/>
</dbReference>
<dbReference type="Pfam" id="PF00722">
    <property type="entry name" value="Glyco_hydro_16"/>
    <property type="match status" value="1"/>
</dbReference>
<dbReference type="CDD" id="cd02176">
    <property type="entry name" value="GH16_XET"/>
    <property type="match status" value="1"/>
</dbReference>
<dbReference type="Proteomes" id="UP001164929">
    <property type="component" value="Chromosome 18"/>
</dbReference>
<dbReference type="PROSITE" id="PS51762">
    <property type="entry name" value="GH16_2"/>
    <property type="match status" value="1"/>
</dbReference>
<accession>A0AAD6LDH5</accession>
<dbReference type="PANTHER" id="PTHR32208:SF93">
    <property type="entry name" value="ALDEHYDE OXIDASE GLOX1"/>
    <property type="match status" value="1"/>
</dbReference>
<evidence type="ECO:0000256" key="6">
    <source>
        <dbReference type="ARBA" id="ARBA00022525"/>
    </source>
</evidence>
<keyword evidence="7" id="KW-0808">Transferase</keyword>
<sequence length="891" mass="99589">MANVFRSLVILPLLFVASYAQFWLRPDAFELFNKKKILGPHELFNNPFGDAQDYLRKKIENDFGTEPLPQSANPSHPNFFGLPNEPKGSWQLVSVNSGVSAMHAILLPEVDKVLMYDATIWKKSEIRLPAGHCRLLNETSGEKDCFCHSVLFDIATTAITPLQLHTDTWCSSGGLSIDGNLVGTGGFQGGAKTVRYLETCKGYSTQAELPDGGFIVVGGRDAFSYEYIPREGRSNAKSYFFDFLKKTSDKDENNLYPFVHLSTDGNLFIFANDRAVLLDPKSNKVVREFPALPGGHRNYPATGMSVLLPIKLHSKNNIVIPAEVMVCGGSGHRDAYTQASKDIFYTALEDCGRIRITDKKPAWKREVMPSPRVMGDMMILPTGDVLLLNGARRGCSGWGFAREPNLGPAIYHPKAKLGNRFRELTASTIPRMYHSSSVVLPDGKILVAGSNTNNGYVYNAMFPTELRVEKFSPPYLDPSVIRRRPVIIADKAPKQIGYNNLFKLHIKSKALKVEKTDIKVTMYAPAFTTHGVSMNQRLLDLGLEDLITENAFLGIHSITAVSPPSGKVAPPGYYMLFVVHQGVPSVSSWVQIKNFCIGVEMASLRAFLVALFIFAVAFDPSSVNAKFSKSMYFYWGAHNSAILGDGDDLQLVLNQASGSGVKSKRPFLFGSIQMLIKLVPGNSAGTVTAYYVSSSGDTHDEIDFEFLGNTSGQPYTIHTNIYTQGNGSREQQFRPWFDPTADFHNYTIHWNPTEVVWYIDNVPIRVFRNYENEGIAYPNKQGMRVYSSLWNADNWATQGGRVKIDWTVAPFIARYRNFRARACKWNGLVSINQCAANTPANWWTSPAYSKLSDARLGQMKWVRDNYMIYNYCNDTKRFNGQMPPECFKAQF</sequence>
<feature type="domain" description="GH16" evidence="15">
    <location>
        <begin position="612"/>
        <end position="815"/>
    </location>
</feature>
<dbReference type="InterPro" id="IPR016455">
    <property type="entry name" value="XTH"/>
</dbReference>
<dbReference type="Gene3D" id="2.130.10.80">
    <property type="entry name" value="Galactose oxidase/kelch, beta-propeller"/>
    <property type="match status" value="1"/>
</dbReference>
<dbReference type="Pfam" id="PF07250">
    <property type="entry name" value="Glyoxal_oxid_N"/>
    <property type="match status" value="1"/>
</dbReference>
<dbReference type="InterPro" id="IPR009880">
    <property type="entry name" value="Glyoxal_oxidase_N"/>
</dbReference>
<evidence type="ECO:0000256" key="7">
    <source>
        <dbReference type="ARBA" id="ARBA00022679"/>
    </source>
</evidence>
<evidence type="ECO:0000256" key="10">
    <source>
        <dbReference type="ARBA" id="ARBA00023157"/>
    </source>
</evidence>